<keyword evidence="2" id="KW-1185">Reference proteome</keyword>
<dbReference type="OrthoDB" id="10397193at2759"/>
<reference evidence="1" key="1">
    <citation type="submission" date="2020-08" db="EMBL/GenBank/DDBJ databases">
        <title>Multicomponent nature underlies the extraordinary mechanical properties of spider dragline silk.</title>
        <authorList>
            <person name="Kono N."/>
            <person name="Nakamura H."/>
            <person name="Mori M."/>
            <person name="Yoshida Y."/>
            <person name="Ohtoshi R."/>
            <person name="Malay A.D."/>
            <person name="Moran D.A.P."/>
            <person name="Tomita M."/>
            <person name="Numata K."/>
            <person name="Arakawa K."/>
        </authorList>
    </citation>
    <scope>NUCLEOTIDE SEQUENCE</scope>
</reference>
<dbReference type="EMBL" id="BMAV01013812">
    <property type="protein sequence ID" value="GFY61800.1"/>
    <property type="molecule type" value="Genomic_DNA"/>
</dbReference>
<dbReference type="Proteomes" id="UP000886998">
    <property type="component" value="Unassembled WGS sequence"/>
</dbReference>
<gene>
    <name evidence="1" type="primary">AVEN_178908_1</name>
    <name evidence="1" type="ORF">TNIN_258961</name>
</gene>
<proteinExistence type="predicted"/>
<name>A0A8X6XZV2_9ARAC</name>
<dbReference type="AlphaFoldDB" id="A0A8X6XZV2"/>
<organism evidence="1 2">
    <name type="scientific">Trichonephila inaurata madagascariensis</name>
    <dbReference type="NCBI Taxonomy" id="2747483"/>
    <lineage>
        <taxon>Eukaryota</taxon>
        <taxon>Metazoa</taxon>
        <taxon>Ecdysozoa</taxon>
        <taxon>Arthropoda</taxon>
        <taxon>Chelicerata</taxon>
        <taxon>Arachnida</taxon>
        <taxon>Araneae</taxon>
        <taxon>Araneomorphae</taxon>
        <taxon>Entelegynae</taxon>
        <taxon>Araneoidea</taxon>
        <taxon>Nephilidae</taxon>
        <taxon>Trichonephila</taxon>
        <taxon>Trichonephila inaurata</taxon>
    </lineage>
</organism>
<sequence>MSIRDRPAPEQQSVVSFYKTLPEQNNNDSCSLQERKISSAKRVYFRRRIPPEIFNDLPESSVDPPSVECSTTDRCGGGVTCCGGFVSDSRTCGRAITVIGSPVRPIVFRSKSVDYCRRYLESKRMLFCFLSFG</sequence>
<evidence type="ECO:0000313" key="2">
    <source>
        <dbReference type="Proteomes" id="UP000886998"/>
    </source>
</evidence>
<accession>A0A8X6XZV2</accession>
<evidence type="ECO:0000313" key="1">
    <source>
        <dbReference type="EMBL" id="GFY61800.1"/>
    </source>
</evidence>
<protein>
    <submittedName>
        <fullName evidence="1">Uncharacterized protein</fullName>
    </submittedName>
</protein>
<comment type="caution">
    <text evidence="1">The sequence shown here is derived from an EMBL/GenBank/DDBJ whole genome shotgun (WGS) entry which is preliminary data.</text>
</comment>